<comment type="similarity">
    <text evidence="2 8">Belongs to the PhoU family.</text>
</comment>
<dbReference type="InterPro" id="IPR026022">
    <property type="entry name" value="PhoU_dom"/>
</dbReference>
<evidence type="ECO:0000256" key="6">
    <source>
        <dbReference type="ARBA" id="ARBA00022592"/>
    </source>
</evidence>
<dbReference type="GO" id="GO:0045936">
    <property type="term" value="P:negative regulation of phosphate metabolic process"/>
    <property type="evidence" value="ECO:0007669"/>
    <property type="project" value="InterPro"/>
</dbReference>
<dbReference type="InterPro" id="IPR038078">
    <property type="entry name" value="PhoU-like_sf"/>
</dbReference>
<dbReference type="NCBIfam" id="TIGR02135">
    <property type="entry name" value="phoU_full"/>
    <property type="match status" value="1"/>
</dbReference>
<evidence type="ECO:0000256" key="5">
    <source>
        <dbReference type="ARBA" id="ARBA00022490"/>
    </source>
</evidence>
<dbReference type="EMBL" id="SIHJ01000007">
    <property type="protein sequence ID" value="TWT29576.1"/>
    <property type="molecule type" value="Genomic_DNA"/>
</dbReference>
<dbReference type="AlphaFoldDB" id="A0A5C5UTN1"/>
<dbReference type="GO" id="GO:0006817">
    <property type="term" value="P:phosphate ion transport"/>
    <property type="evidence" value="ECO:0007669"/>
    <property type="project" value="UniProtKB-KW"/>
</dbReference>
<reference evidence="10 11" key="1">
    <citation type="submission" date="2019-02" db="EMBL/GenBank/DDBJ databases">
        <title>Deep-cultivation of Planctomycetes and their phenomic and genomic characterization uncovers novel biology.</title>
        <authorList>
            <person name="Wiegand S."/>
            <person name="Jogler M."/>
            <person name="Boedeker C."/>
            <person name="Pinto D."/>
            <person name="Vollmers J."/>
            <person name="Rivas-Marin E."/>
            <person name="Kohn T."/>
            <person name="Peeters S.H."/>
            <person name="Heuer A."/>
            <person name="Rast P."/>
            <person name="Oberbeckmann S."/>
            <person name="Bunk B."/>
            <person name="Jeske O."/>
            <person name="Meyerdierks A."/>
            <person name="Storesund J.E."/>
            <person name="Kallscheuer N."/>
            <person name="Luecker S."/>
            <person name="Lage O.M."/>
            <person name="Pohl T."/>
            <person name="Merkel B.J."/>
            <person name="Hornburger P."/>
            <person name="Mueller R.-W."/>
            <person name="Bruemmer F."/>
            <person name="Labrenz M."/>
            <person name="Spormann A.M."/>
            <person name="Op Den Camp H."/>
            <person name="Overmann J."/>
            <person name="Amann R."/>
            <person name="Jetten M.S.M."/>
            <person name="Mascher T."/>
            <person name="Medema M.H."/>
            <person name="Devos D.P."/>
            <person name="Kaster A.-K."/>
            <person name="Ovreas L."/>
            <person name="Rohde M."/>
            <person name="Galperin M.Y."/>
            <person name="Jogler C."/>
        </authorList>
    </citation>
    <scope>NUCLEOTIDE SEQUENCE [LARGE SCALE GENOMIC DNA]</scope>
    <source>
        <strain evidence="10 11">KOR34</strain>
    </source>
</reference>
<comment type="function">
    <text evidence="7 8">Plays a role in the regulation of phosphate uptake.</text>
</comment>
<gene>
    <name evidence="10" type="ORF">KOR34_51300</name>
</gene>
<comment type="subunit">
    <text evidence="3 8">Homodimer.</text>
</comment>
<evidence type="ECO:0000256" key="2">
    <source>
        <dbReference type="ARBA" id="ARBA00008107"/>
    </source>
</evidence>
<evidence type="ECO:0000313" key="11">
    <source>
        <dbReference type="Proteomes" id="UP000316714"/>
    </source>
</evidence>
<proteinExistence type="inferred from homology"/>
<keyword evidence="5 8" id="KW-0963">Cytoplasm</keyword>
<dbReference type="PIRSF" id="PIRSF003107">
    <property type="entry name" value="PhoU"/>
    <property type="match status" value="1"/>
</dbReference>
<name>A0A5C5UTN1_9BACT</name>
<evidence type="ECO:0000259" key="9">
    <source>
        <dbReference type="Pfam" id="PF01895"/>
    </source>
</evidence>
<keyword evidence="6 8" id="KW-0592">Phosphate transport</keyword>
<comment type="caution">
    <text evidence="10">The sequence shown here is derived from an EMBL/GenBank/DDBJ whole genome shotgun (WGS) entry which is preliminary data.</text>
</comment>
<keyword evidence="11" id="KW-1185">Reference proteome</keyword>
<evidence type="ECO:0000256" key="8">
    <source>
        <dbReference type="PIRNR" id="PIRNR003107"/>
    </source>
</evidence>
<protein>
    <recommendedName>
        <fullName evidence="8">Phosphate-specific transport system accessory protein PhoU</fullName>
    </recommendedName>
</protein>
<feature type="domain" description="PhoU" evidence="9">
    <location>
        <begin position="119"/>
        <end position="204"/>
    </location>
</feature>
<evidence type="ECO:0000256" key="7">
    <source>
        <dbReference type="ARBA" id="ARBA00056181"/>
    </source>
</evidence>
<dbReference type="Gene3D" id="1.20.58.220">
    <property type="entry name" value="Phosphate transport system protein phou homolog 2, domain 2"/>
    <property type="match status" value="1"/>
</dbReference>
<dbReference type="PANTHER" id="PTHR42930:SF3">
    <property type="entry name" value="PHOSPHATE-SPECIFIC TRANSPORT SYSTEM ACCESSORY PROTEIN PHOU"/>
    <property type="match status" value="1"/>
</dbReference>
<dbReference type="Pfam" id="PF01895">
    <property type="entry name" value="PhoU"/>
    <property type="match status" value="2"/>
</dbReference>
<dbReference type="GO" id="GO:0030643">
    <property type="term" value="P:intracellular phosphate ion homeostasis"/>
    <property type="evidence" value="ECO:0007669"/>
    <property type="project" value="InterPro"/>
</dbReference>
<sequence length="227" mass="25625">MSKHLERDLELLERDVLAQSSMVEDMIRTASRCLCDQTTDALDELSRLEPQVNLREVRIEEECLKILALHQPVATDLRRVATILKINTDLERIGDLAVNVGERVWSLSELPVLPAPQGLEEMTSVTIAMVRDALDAFVELDADRAQAVRKRDDTVDDLNHDVINELHAVMKADPRLVEPAVHLFSATRHIERIADHATNIAEDVVYLVEGEIARHRHMQHGADSARQ</sequence>
<dbReference type="Proteomes" id="UP000316714">
    <property type="component" value="Unassembled WGS sequence"/>
</dbReference>
<evidence type="ECO:0000313" key="10">
    <source>
        <dbReference type="EMBL" id="TWT29576.1"/>
    </source>
</evidence>
<evidence type="ECO:0000256" key="3">
    <source>
        <dbReference type="ARBA" id="ARBA00011738"/>
    </source>
</evidence>
<organism evidence="10 11">
    <name type="scientific">Posidoniimonas corsicana</name>
    <dbReference type="NCBI Taxonomy" id="1938618"/>
    <lineage>
        <taxon>Bacteria</taxon>
        <taxon>Pseudomonadati</taxon>
        <taxon>Planctomycetota</taxon>
        <taxon>Planctomycetia</taxon>
        <taxon>Pirellulales</taxon>
        <taxon>Lacipirellulaceae</taxon>
        <taxon>Posidoniimonas</taxon>
    </lineage>
</organism>
<keyword evidence="4 8" id="KW-0813">Transport</keyword>
<dbReference type="GO" id="GO:0005737">
    <property type="term" value="C:cytoplasm"/>
    <property type="evidence" value="ECO:0007669"/>
    <property type="project" value="UniProtKB-SubCell"/>
</dbReference>
<dbReference type="FunFam" id="1.20.58.220:FF:000004">
    <property type="entry name" value="Phosphate-specific transport system accessory protein PhoU"/>
    <property type="match status" value="1"/>
</dbReference>
<accession>A0A5C5UTN1</accession>
<feature type="domain" description="PhoU" evidence="9">
    <location>
        <begin position="20"/>
        <end position="104"/>
    </location>
</feature>
<evidence type="ECO:0000256" key="4">
    <source>
        <dbReference type="ARBA" id="ARBA00022448"/>
    </source>
</evidence>
<dbReference type="PANTHER" id="PTHR42930">
    <property type="entry name" value="PHOSPHATE-SPECIFIC TRANSPORT SYSTEM ACCESSORY PROTEIN PHOU"/>
    <property type="match status" value="1"/>
</dbReference>
<dbReference type="InterPro" id="IPR028366">
    <property type="entry name" value="PhoU"/>
</dbReference>
<dbReference type="OrthoDB" id="9814256at2"/>
<dbReference type="RefSeq" id="WP_146568935.1">
    <property type="nucleotide sequence ID" value="NZ_SIHJ01000007.1"/>
</dbReference>
<evidence type="ECO:0000256" key="1">
    <source>
        <dbReference type="ARBA" id="ARBA00004496"/>
    </source>
</evidence>
<comment type="subcellular location">
    <subcellularLocation>
        <location evidence="1 8">Cytoplasm</location>
    </subcellularLocation>
</comment>
<dbReference type="SUPFAM" id="SSF109755">
    <property type="entry name" value="PhoU-like"/>
    <property type="match status" value="1"/>
</dbReference>